<dbReference type="OrthoDB" id="7464126at2759"/>
<gene>
    <name evidence="1" type="ORF">VC83_09400</name>
</gene>
<accession>A0A176ZWG7</accession>
<dbReference type="Proteomes" id="UP000077154">
    <property type="component" value="Unassembled WGS sequence"/>
</dbReference>
<protein>
    <recommendedName>
        <fullName evidence="2">BTB domain-containing protein</fullName>
    </recommendedName>
</protein>
<proteinExistence type="predicted"/>
<dbReference type="AlphaFoldDB" id="A0A176ZWG7"/>
<dbReference type="VEuPathDB" id="FungiDB:GMDG_06766"/>
<name>A0A176ZWG7_9PEZI</name>
<dbReference type="GeneID" id="36292431"/>
<evidence type="ECO:0008006" key="2">
    <source>
        <dbReference type="Google" id="ProtNLM"/>
    </source>
</evidence>
<dbReference type="EMBL" id="KV441433">
    <property type="protein sequence ID" value="OAF54259.1"/>
    <property type="molecule type" value="Genomic_DNA"/>
</dbReference>
<sequence>MVWYLNRDPSPTITQKMLVAVAHQPWGGDVLALLLKRNPIFIISKELMEAVCYNWEFGEHQCRLLLSHHKHTRVSEDIRSAVLKWASGTTSSIYKLIREHNDDIDFR</sequence>
<organism evidence="1">
    <name type="scientific">Pseudogymnoascus destructans</name>
    <dbReference type="NCBI Taxonomy" id="655981"/>
    <lineage>
        <taxon>Eukaryota</taxon>
        <taxon>Fungi</taxon>
        <taxon>Dikarya</taxon>
        <taxon>Ascomycota</taxon>
        <taxon>Pezizomycotina</taxon>
        <taxon>Leotiomycetes</taxon>
        <taxon>Thelebolales</taxon>
        <taxon>Thelebolaceae</taxon>
        <taxon>Pseudogymnoascus</taxon>
    </lineage>
</organism>
<reference evidence="1" key="1">
    <citation type="submission" date="2016-03" db="EMBL/GenBank/DDBJ databases">
        <title>Updated assembly of Pseudogymnoascus destructans, the fungus causing white-nose syndrome of bats.</title>
        <authorList>
            <person name="Palmer J.M."/>
            <person name="Drees K.P."/>
            <person name="Foster J.T."/>
            <person name="Lindner D.L."/>
        </authorList>
    </citation>
    <scope>NUCLEOTIDE SEQUENCE [LARGE SCALE GENOMIC DNA]</scope>
    <source>
        <strain evidence="1">20631-21</strain>
    </source>
</reference>
<evidence type="ECO:0000313" key="1">
    <source>
        <dbReference type="EMBL" id="OAF54259.1"/>
    </source>
</evidence>
<dbReference type="RefSeq" id="XP_024319566.1">
    <property type="nucleotide sequence ID" value="XM_024472839.1"/>
</dbReference>